<evidence type="ECO:0000313" key="4">
    <source>
        <dbReference type="Proteomes" id="UP000631114"/>
    </source>
</evidence>
<dbReference type="OrthoDB" id="272778at2759"/>
<feature type="signal peptide" evidence="1">
    <location>
        <begin position="1"/>
        <end position="21"/>
    </location>
</feature>
<dbReference type="Proteomes" id="UP000631114">
    <property type="component" value="Unassembled WGS sequence"/>
</dbReference>
<sequence length="112" mass="12383">MILWPSSVLFCFVGCSPLSWTLFCLVLCRVCVDPNDSFGLCQWLSAGNYPSAAPLASTVEPSDNCIATLVSMGFDRNSARQALVQLYRPEMTSMRLQTFFLKHNLTNANPGQ</sequence>
<name>A0A835LJA0_9MAGN</name>
<reference evidence="3 4" key="1">
    <citation type="submission" date="2020-10" db="EMBL/GenBank/DDBJ databases">
        <title>The Coptis chinensis genome and diversification of protoberbering-type alkaloids.</title>
        <authorList>
            <person name="Wang B."/>
            <person name="Shu S."/>
            <person name="Song C."/>
            <person name="Liu Y."/>
        </authorList>
    </citation>
    <scope>NUCLEOTIDE SEQUENCE [LARGE SCALE GENOMIC DNA]</scope>
    <source>
        <strain evidence="3">HL-2020</strain>
        <tissue evidence="3">Leaf</tissue>
    </source>
</reference>
<keyword evidence="1" id="KW-0732">Signal</keyword>
<evidence type="ECO:0000256" key="1">
    <source>
        <dbReference type="SAM" id="SignalP"/>
    </source>
</evidence>
<protein>
    <recommendedName>
        <fullName evidence="2">UBA domain-containing protein</fullName>
    </recommendedName>
</protein>
<dbReference type="InterPro" id="IPR015940">
    <property type="entry name" value="UBA"/>
</dbReference>
<gene>
    <name evidence="3" type="ORF">IFM89_024647</name>
</gene>
<feature type="chain" id="PRO_5032979122" description="UBA domain-containing protein" evidence="1">
    <location>
        <begin position="22"/>
        <end position="112"/>
    </location>
</feature>
<dbReference type="EMBL" id="JADFTS010000008">
    <property type="protein sequence ID" value="KAF9593709.1"/>
    <property type="molecule type" value="Genomic_DNA"/>
</dbReference>
<proteinExistence type="predicted"/>
<feature type="domain" description="UBA" evidence="2">
    <location>
        <begin position="60"/>
        <end position="83"/>
    </location>
</feature>
<dbReference type="Pfam" id="PF00627">
    <property type="entry name" value="UBA"/>
    <property type="match status" value="1"/>
</dbReference>
<dbReference type="AlphaFoldDB" id="A0A835LJA0"/>
<dbReference type="Gene3D" id="1.10.8.10">
    <property type="entry name" value="DNA helicase RuvA subunit, C-terminal domain"/>
    <property type="match status" value="1"/>
</dbReference>
<dbReference type="CDD" id="cd14270">
    <property type="entry name" value="UBA"/>
    <property type="match status" value="1"/>
</dbReference>
<accession>A0A835LJA0</accession>
<comment type="caution">
    <text evidence="3">The sequence shown here is derived from an EMBL/GenBank/DDBJ whole genome shotgun (WGS) entry which is preliminary data.</text>
</comment>
<keyword evidence="4" id="KW-1185">Reference proteome</keyword>
<organism evidence="3 4">
    <name type="scientific">Coptis chinensis</name>
    <dbReference type="NCBI Taxonomy" id="261450"/>
    <lineage>
        <taxon>Eukaryota</taxon>
        <taxon>Viridiplantae</taxon>
        <taxon>Streptophyta</taxon>
        <taxon>Embryophyta</taxon>
        <taxon>Tracheophyta</taxon>
        <taxon>Spermatophyta</taxon>
        <taxon>Magnoliopsida</taxon>
        <taxon>Ranunculales</taxon>
        <taxon>Ranunculaceae</taxon>
        <taxon>Coptidoideae</taxon>
        <taxon>Coptis</taxon>
    </lineage>
</organism>
<dbReference type="SUPFAM" id="SSF46934">
    <property type="entry name" value="UBA-like"/>
    <property type="match status" value="1"/>
</dbReference>
<dbReference type="InterPro" id="IPR009060">
    <property type="entry name" value="UBA-like_sf"/>
</dbReference>
<evidence type="ECO:0000313" key="3">
    <source>
        <dbReference type="EMBL" id="KAF9593709.1"/>
    </source>
</evidence>
<evidence type="ECO:0000259" key="2">
    <source>
        <dbReference type="PROSITE" id="PS50030"/>
    </source>
</evidence>
<dbReference type="PROSITE" id="PS50030">
    <property type="entry name" value="UBA"/>
    <property type="match status" value="1"/>
</dbReference>